<evidence type="ECO:0000256" key="4">
    <source>
        <dbReference type="RuleBase" id="RU000568"/>
    </source>
</evidence>
<dbReference type="InterPro" id="IPR021137">
    <property type="entry name" value="Ribosomal_bL35-like"/>
</dbReference>
<comment type="caution">
    <text evidence="5">The sequence shown here is derived from an EMBL/GenBank/DDBJ whole genome shotgun (WGS) entry which is preliminary data.</text>
</comment>
<dbReference type="GO" id="GO:0003735">
    <property type="term" value="F:structural constituent of ribosome"/>
    <property type="evidence" value="ECO:0007669"/>
    <property type="project" value="InterPro"/>
</dbReference>
<dbReference type="InterPro" id="IPR037229">
    <property type="entry name" value="Ribosomal_bL35_sf"/>
</dbReference>
<keyword evidence="6" id="KW-1185">Reference proteome</keyword>
<proteinExistence type="inferred from homology"/>
<dbReference type="Proteomes" id="UP000747399">
    <property type="component" value="Unassembled WGS sequence"/>
</dbReference>
<accession>A0A8J4F770</accession>
<name>A0A8J4F770_9CHLO</name>
<dbReference type="PROSITE" id="PS00936">
    <property type="entry name" value="RIBOSOMAL_L35"/>
    <property type="match status" value="1"/>
</dbReference>
<dbReference type="GO" id="GO:0015934">
    <property type="term" value="C:large ribosomal subunit"/>
    <property type="evidence" value="ECO:0007669"/>
    <property type="project" value="TreeGrafter"/>
</dbReference>
<keyword evidence="2 4" id="KW-0689">Ribosomal protein</keyword>
<dbReference type="Pfam" id="PF01632">
    <property type="entry name" value="Ribosomal_L35p"/>
    <property type="match status" value="1"/>
</dbReference>
<dbReference type="PANTHER" id="PTHR33343:SF1">
    <property type="entry name" value="LARGE RIBOSOMAL SUBUNIT PROTEIN BL35M"/>
    <property type="match status" value="1"/>
</dbReference>
<dbReference type="InterPro" id="IPR001706">
    <property type="entry name" value="Ribosomal_bL35"/>
</dbReference>
<dbReference type="PANTHER" id="PTHR33343">
    <property type="entry name" value="54S RIBOSOMAL PROTEIN BL35M"/>
    <property type="match status" value="1"/>
</dbReference>
<keyword evidence="3 4" id="KW-0687">Ribonucleoprotein</keyword>
<dbReference type="Gene3D" id="4.10.410.60">
    <property type="match status" value="1"/>
</dbReference>
<dbReference type="SUPFAM" id="SSF143034">
    <property type="entry name" value="L35p-like"/>
    <property type="match status" value="1"/>
</dbReference>
<dbReference type="AlphaFoldDB" id="A0A8J4F770"/>
<reference evidence="5" key="1">
    <citation type="journal article" date="2021" name="Proc. Natl. Acad. Sci. U.S.A.">
        <title>Three genomes in the algal genus Volvox reveal the fate of a haploid sex-determining region after a transition to homothallism.</title>
        <authorList>
            <person name="Yamamoto K."/>
            <person name="Hamaji T."/>
            <person name="Kawai-Toyooka H."/>
            <person name="Matsuzaki R."/>
            <person name="Takahashi F."/>
            <person name="Nishimura Y."/>
            <person name="Kawachi M."/>
            <person name="Noguchi H."/>
            <person name="Minakuchi Y."/>
            <person name="Umen J.G."/>
            <person name="Toyoda A."/>
            <person name="Nozaki H."/>
        </authorList>
    </citation>
    <scope>NUCLEOTIDE SEQUENCE</scope>
    <source>
        <strain evidence="5">NIES-3780</strain>
    </source>
</reference>
<dbReference type="FunFam" id="4.10.410.60:FF:000001">
    <property type="entry name" value="50S ribosomal protein L35"/>
    <property type="match status" value="1"/>
</dbReference>
<dbReference type="EMBL" id="BNCO01000034">
    <property type="protein sequence ID" value="GIL59254.1"/>
    <property type="molecule type" value="Genomic_DNA"/>
</dbReference>
<organism evidence="5 6">
    <name type="scientific">Volvox africanus</name>
    <dbReference type="NCBI Taxonomy" id="51714"/>
    <lineage>
        <taxon>Eukaryota</taxon>
        <taxon>Viridiplantae</taxon>
        <taxon>Chlorophyta</taxon>
        <taxon>core chlorophytes</taxon>
        <taxon>Chlorophyceae</taxon>
        <taxon>CS clade</taxon>
        <taxon>Chlamydomonadales</taxon>
        <taxon>Volvocaceae</taxon>
        <taxon>Volvox</taxon>
    </lineage>
</organism>
<evidence type="ECO:0000256" key="2">
    <source>
        <dbReference type="ARBA" id="ARBA00022980"/>
    </source>
</evidence>
<dbReference type="HAMAP" id="MF_00514">
    <property type="entry name" value="Ribosomal_bL35"/>
    <property type="match status" value="1"/>
</dbReference>
<evidence type="ECO:0000256" key="3">
    <source>
        <dbReference type="ARBA" id="ARBA00023274"/>
    </source>
</evidence>
<protein>
    <recommendedName>
        <fullName evidence="4">50S ribosomal protein L35</fullName>
    </recommendedName>
</protein>
<gene>
    <name evidence="5" type="ORF">Vafri_14174</name>
</gene>
<dbReference type="NCBIfam" id="TIGR00001">
    <property type="entry name" value="rpmI_bact"/>
    <property type="match status" value="1"/>
</dbReference>
<evidence type="ECO:0000256" key="1">
    <source>
        <dbReference type="ARBA" id="ARBA00006598"/>
    </source>
</evidence>
<sequence>MALALQRMNMRAPVAPSVASRGSAFMASPLAPTRAFVAPVKASPVAVTVECKAKTRKAAAKRFKVTGSGKIMGRKSGKQHFNEKMSRDEIRDHSKMFTLSPANVYNATKCLPNHGIGK</sequence>
<comment type="similarity">
    <text evidence="1 4">Belongs to the bacterial ribosomal protein bL35 family.</text>
</comment>
<dbReference type="PRINTS" id="PR00064">
    <property type="entry name" value="RIBOSOMALL35"/>
</dbReference>
<evidence type="ECO:0000313" key="5">
    <source>
        <dbReference type="EMBL" id="GIL59254.1"/>
    </source>
</evidence>
<dbReference type="GO" id="GO:0006412">
    <property type="term" value="P:translation"/>
    <property type="evidence" value="ECO:0007669"/>
    <property type="project" value="InterPro"/>
</dbReference>
<evidence type="ECO:0000313" key="6">
    <source>
        <dbReference type="Proteomes" id="UP000747399"/>
    </source>
</evidence>
<dbReference type="InterPro" id="IPR018265">
    <property type="entry name" value="Ribosomal_bL35_CS"/>
</dbReference>